<name>A0A0B2V353_TOXCA</name>
<dbReference type="AlphaFoldDB" id="A0A0B2V353"/>
<dbReference type="Proteomes" id="UP000031036">
    <property type="component" value="Unassembled WGS sequence"/>
</dbReference>
<dbReference type="EMBL" id="JPKZ01002216">
    <property type="protein sequence ID" value="KHN77851.1"/>
    <property type="molecule type" value="Genomic_DNA"/>
</dbReference>
<organism evidence="1 2">
    <name type="scientific">Toxocara canis</name>
    <name type="common">Canine roundworm</name>
    <dbReference type="NCBI Taxonomy" id="6265"/>
    <lineage>
        <taxon>Eukaryota</taxon>
        <taxon>Metazoa</taxon>
        <taxon>Ecdysozoa</taxon>
        <taxon>Nematoda</taxon>
        <taxon>Chromadorea</taxon>
        <taxon>Rhabditida</taxon>
        <taxon>Spirurina</taxon>
        <taxon>Ascaridomorpha</taxon>
        <taxon>Ascaridoidea</taxon>
        <taxon>Toxocaridae</taxon>
        <taxon>Toxocara</taxon>
    </lineage>
</organism>
<gene>
    <name evidence="1" type="ORF">Tcan_17516</name>
</gene>
<keyword evidence="2" id="KW-1185">Reference proteome</keyword>
<accession>A0A0B2V353</accession>
<reference evidence="1 2" key="1">
    <citation type="submission" date="2014-11" db="EMBL/GenBank/DDBJ databases">
        <title>Genetic blueprint of the zoonotic pathogen Toxocara canis.</title>
        <authorList>
            <person name="Zhu X.-Q."/>
            <person name="Korhonen P.K."/>
            <person name="Cai H."/>
            <person name="Young N.D."/>
            <person name="Nejsum P."/>
            <person name="von Samson-Himmelstjerna G."/>
            <person name="Boag P.R."/>
            <person name="Tan P."/>
            <person name="Li Q."/>
            <person name="Min J."/>
            <person name="Yang Y."/>
            <person name="Wang X."/>
            <person name="Fang X."/>
            <person name="Hall R.S."/>
            <person name="Hofmann A."/>
            <person name="Sternberg P.W."/>
            <person name="Jex A.R."/>
            <person name="Gasser R.B."/>
        </authorList>
    </citation>
    <scope>NUCLEOTIDE SEQUENCE [LARGE SCALE GENOMIC DNA]</scope>
    <source>
        <strain evidence="1">PN_DK_2014</strain>
    </source>
</reference>
<evidence type="ECO:0000313" key="1">
    <source>
        <dbReference type="EMBL" id="KHN77851.1"/>
    </source>
</evidence>
<protein>
    <submittedName>
        <fullName evidence="1">Uncharacterized protein</fullName>
    </submittedName>
</protein>
<sequence length="68" mass="7733">MNLEFIKTWLTPYVIRRAWNATIDRNADEGEFEKLSHINRGRLLTVDIGGMRIGARMLDGPPVPVPVN</sequence>
<proteinExistence type="predicted"/>
<comment type="caution">
    <text evidence="1">The sequence shown here is derived from an EMBL/GenBank/DDBJ whole genome shotgun (WGS) entry which is preliminary data.</text>
</comment>
<evidence type="ECO:0000313" key="2">
    <source>
        <dbReference type="Proteomes" id="UP000031036"/>
    </source>
</evidence>